<protein>
    <submittedName>
        <fullName evidence="1">Redox-sensitive transcriptional activator SoxR</fullName>
    </submittedName>
</protein>
<dbReference type="EMBL" id="CABVQG010000010">
    <property type="protein sequence ID" value="VWC69495.1"/>
    <property type="molecule type" value="Genomic_DNA"/>
</dbReference>
<reference evidence="1 2" key="1">
    <citation type="submission" date="2019-09" db="EMBL/GenBank/DDBJ databases">
        <authorList>
            <person name="Depoorter E."/>
        </authorList>
    </citation>
    <scope>NUCLEOTIDE SEQUENCE [LARGE SCALE GENOMIC DNA]</scope>
    <source>
        <strain evidence="1 2">R-17378</strain>
    </source>
</reference>
<keyword evidence="2" id="KW-1185">Reference proteome</keyword>
<gene>
    <name evidence="1" type="ORF">BLA17378_03117</name>
</gene>
<proteinExistence type="predicted"/>
<evidence type="ECO:0000313" key="2">
    <source>
        <dbReference type="Proteomes" id="UP000494120"/>
    </source>
</evidence>
<accession>A0ABY6XRV8</accession>
<organism evidence="1 2">
    <name type="scientific">Burkholderia aenigmatica</name>
    <dbReference type="NCBI Taxonomy" id="2015348"/>
    <lineage>
        <taxon>Bacteria</taxon>
        <taxon>Pseudomonadati</taxon>
        <taxon>Pseudomonadota</taxon>
        <taxon>Betaproteobacteria</taxon>
        <taxon>Burkholderiales</taxon>
        <taxon>Burkholderiaceae</taxon>
        <taxon>Burkholderia</taxon>
        <taxon>Burkholderia cepacia complex</taxon>
    </lineage>
</organism>
<name>A0ABY6XRV8_9BURK</name>
<sequence>MIVAREKRYQMDGCIGCGCLSMKDCPLRNPGDALRERGQGAVLLQGEAIGKRKSMR</sequence>
<comment type="caution">
    <text evidence="1">The sequence shown here is derived from an EMBL/GenBank/DDBJ whole genome shotgun (WGS) entry which is preliminary data.</text>
</comment>
<evidence type="ECO:0000313" key="1">
    <source>
        <dbReference type="EMBL" id="VWC69495.1"/>
    </source>
</evidence>
<dbReference type="Proteomes" id="UP000494120">
    <property type="component" value="Unassembled WGS sequence"/>
</dbReference>